<reference evidence="2" key="1">
    <citation type="submission" date="2022-08" db="EMBL/GenBank/DDBJ databases">
        <title>Alicyclobacillus dauci DSM2870, complete genome.</title>
        <authorList>
            <person name="Wang Q."/>
            <person name="Cai R."/>
            <person name="Wang Z."/>
        </authorList>
    </citation>
    <scope>NUCLEOTIDE SEQUENCE</scope>
    <source>
        <strain evidence="2">DSM 28700</strain>
    </source>
</reference>
<sequence length="81" mass="9340">MPPRRHGSLINAISVWNTVYLTKATEFKRAQGGFQEELLNHISPLGWEHINFLGEYTFSLSQPRDLDSLRPLRSQNTNTLE</sequence>
<gene>
    <name evidence="2" type="ORF">NZD86_09265</name>
</gene>
<name>A0ABY6Z6X0_9BACL</name>
<dbReference type="Pfam" id="PF01526">
    <property type="entry name" value="DDE_Tnp_Tn3"/>
    <property type="match status" value="1"/>
</dbReference>
<protein>
    <submittedName>
        <fullName evidence="2">Transposase</fullName>
    </submittedName>
</protein>
<evidence type="ECO:0000259" key="1">
    <source>
        <dbReference type="Pfam" id="PF01526"/>
    </source>
</evidence>
<dbReference type="EMBL" id="CP104064">
    <property type="protein sequence ID" value="WAH38648.1"/>
    <property type="molecule type" value="Genomic_DNA"/>
</dbReference>
<evidence type="ECO:0000313" key="3">
    <source>
        <dbReference type="Proteomes" id="UP001164803"/>
    </source>
</evidence>
<keyword evidence="3" id="KW-1185">Reference proteome</keyword>
<dbReference type="InterPro" id="IPR002513">
    <property type="entry name" value="Tn3_Tnp_DDE_dom"/>
</dbReference>
<accession>A0ABY6Z6X0</accession>
<organism evidence="2 3">
    <name type="scientific">Alicyclobacillus dauci</name>
    <dbReference type="NCBI Taxonomy" id="1475485"/>
    <lineage>
        <taxon>Bacteria</taxon>
        <taxon>Bacillati</taxon>
        <taxon>Bacillota</taxon>
        <taxon>Bacilli</taxon>
        <taxon>Bacillales</taxon>
        <taxon>Alicyclobacillaceae</taxon>
        <taxon>Alicyclobacillus</taxon>
    </lineage>
</organism>
<feature type="domain" description="Tn3 transposase DDE" evidence="1">
    <location>
        <begin position="9"/>
        <end position="56"/>
    </location>
</feature>
<evidence type="ECO:0000313" key="2">
    <source>
        <dbReference type="EMBL" id="WAH38648.1"/>
    </source>
</evidence>
<dbReference type="Proteomes" id="UP001164803">
    <property type="component" value="Chromosome"/>
</dbReference>
<proteinExistence type="predicted"/>